<protein>
    <recommendedName>
        <fullName evidence="1">G domain-containing protein</fullName>
    </recommendedName>
</protein>
<dbReference type="Proteomes" id="UP000234271">
    <property type="component" value="Chromosome"/>
</dbReference>
<dbReference type="AlphaFoldDB" id="A0A2N9YFR2"/>
<dbReference type="GO" id="GO:0005525">
    <property type="term" value="F:GTP binding"/>
    <property type="evidence" value="ECO:0007669"/>
    <property type="project" value="InterPro"/>
</dbReference>
<dbReference type="Gene3D" id="3.40.50.300">
    <property type="entry name" value="P-loop containing nucleotide triphosphate hydrolases"/>
    <property type="match status" value="1"/>
</dbReference>
<dbReference type="OrthoDB" id="417988at2"/>
<dbReference type="STRING" id="288004.AL038_12405"/>
<accession>A0A2N9YFR2</accession>
<gene>
    <name evidence="2" type="ORF">BLE401_11865</name>
</gene>
<feature type="domain" description="G" evidence="1">
    <location>
        <begin position="35"/>
        <end position="135"/>
    </location>
</feature>
<evidence type="ECO:0000313" key="3">
    <source>
        <dbReference type="Proteomes" id="UP000234271"/>
    </source>
</evidence>
<reference evidence="3" key="1">
    <citation type="submission" date="2016-12" db="EMBL/GenBank/DDBJ databases">
        <title>Complete Genome Sequence of Beggiatoa leptomitiformis D-401.</title>
        <authorList>
            <person name="Fomenkov A."/>
            <person name="Vincze T."/>
            <person name="Grabovich M."/>
            <person name="Anton B.P."/>
            <person name="Dubinina G."/>
            <person name="Orlova M."/>
            <person name="Belousova E."/>
            <person name="Roberts R.J."/>
        </authorList>
    </citation>
    <scope>NUCLEOTIDE SEQUENCE [LARGE SCALE GENOMIC DNA]</scope>
    <source>
        <strain evidence="3">D-401</strain>
    </source>
</reference>
<sequence length="389" mass="43454">MSIWNTILSPKIDEQTIKEEIEKLKKTLPTPVFWLLGKTQSGKTSIVQALTERTDTEIGNGFQACTKTAHFYDFPNNEMPLIRFLDTRGLGETNYDPTEDMNQFQQQAHVLIVVMKAMDQAQTAILQAVQTILAQQPDWHIIVVQTHLHEGYPNAQFSHIQPYPYHEVPFPAHIPHELSRALRYQRNLFAGLPAQFVPLDFTQADEGYEDIHYGLDALWQALEKALCISLRELITHYDSDITNIHAQAAHQHIIAYSLLAGSAGAIPVPLLGTPLVLAIQVKMAQAIASLYNQPMNAALLAELSSTLGLSYLLRMGGRELLKIIPVYGSAVGAVYTSATTYALGQTLALYFSRLKEGHIPDVSIFAELFTQEFERGKVILKSMLEKKTA</sequence>
<evidence type="ECO:0000259" key="1">
    <source>
        <dbReference type="Pfam" id="PF01926"/>
    </source>
</evidence>
<dbReference type="InterPro" id="IPR027417">
    <property type="entry name" value="P-loop_NTPase"/>
</dbReference>
<dbReference type="KEGG" id="blep:AL038_12405"/>
<organism evidence="2 3">
    <name type="scientific">Beggiatoa leptomitoformis</name>
    <dbReference type="NCBI Taxonomy" id="288004"/>
    <lineage>
        <taxon>Bacteria</taxon>
        <taxon>Pseudomonadati</taxon>
        <taxon>Pseudomonadota</taxon>
        <taxon>Gammaproteobacteria</taxon>
        <taxon>Thiotrichales</taxon>
        <taxon>Thiotrichaceae</taxon>
        <taxon>Beggiatoa</taxon>
    </lineage>
</organism>
<dbReference type="InterPro" id="IPR006073">
    <property type="entry name" value="GTP-bd"/>
</dbReference>
<dbReference type="Pfam" id="PF01926">
    <property type="entry name" value="MMR_HSR1"/>
    <property type="match status" value="1"/>
</dbReference>
<dbReference type="SUPFAM" id="SSF52540">
    <property type="entry name" value="P-loop containing nucleoside triphosphate hydrolases"/>
    <property type="match status" value="1"/>
</dbReference>
<dbReference type="EMBL" id="CP018889">
    <property type="protein sequence ID" value="AUI69317.1"/>
    <property type="molecule type" value="Genomic_DNA"/>
</dbReference>
<keyword evidence="3" id="KW-1185">Reference proteome</keyword>
<evidence type="ECO:0000313" key="2">
    <source>
        <dbReference type="EMBL" id="AUI69317.1"/>
    </source>
</evidence>
<dbReference type="CDD" id="cd00882">
    <property type="entry name" value="Ras_like_GTPase"/>
    <property type="match status" value="1"/>
</dbReference>
<proteinExistence type="predicted"/>
<name>A0A2N9YFR2_9GAMM</name>
<dbReference type="RefSeq" id="WP_062153284.1">
    <property type="nucleotide sequence ID" value="NZ_CP012373.2"/>
</dbReference>